<keyword evidence="2" id="KW-0614">Plasmid</keyword>
<evidence type="ECO:0000313" key="2">
    <source>
        <dbReference type="EMBL" id="UWQ43699.1"/>
    </source>
</evidence>
<evidence type="ECO:0000313" key="3">
    <source>
        <dbReference type="Proteomes" id="UP000051326"/>
    </source>
</evidence>
<reference evidence="1 3" key="1">
    <citation type="submission" date="2015-09" db="EMBL/GenBank/DDBJ databases">
        <authorList>
            <consortium name="Swine Surveillance"/>
        </authorList>
    </citation>
    <scope>NUCLEOTIDE SEQUENCE [LARGE SCALE GENOMIC DNA]</scope>
    <source>
        <strain evidence="1 3">CECT 8399</strain>
    </source>
</reference>
<organism evidence="1 3">
    <name type="scientific">Leisingera aquaemixtae</name>
    <dbReference type="NCBI Taxonomy" id="1396826"/>
    <lineage>
        <taxon>Bacteria</taxon>
        <taxon>Pseudomonadati</taxon>
        <taxon>Pseudomonadota</taxon>
        <taxon>Alphaproteobacteria</taxon>
        <taxon>Rhodobacterales</taxon>
        <taxon>Roseobacteraceae</taxon>
        <taxon>Leisingera</taxon>
    </lineage>
</organism>
<dbReference type="RefSeq" id="WP_027233865.1">
    <property type="nucleotide sequence ID" value="NZ_CP081033.1"/>
</dbReference>
<evidence type="ECO:0000313" key="1">
    <source>
        <dbReference type="EMBL" id="CUH98430.1"/>
    </source>
</evidence>
<dbReference type="Proteomes" id="UP000051326">
    <property type="component" value="Unassembled WGS sequence"/>
</dbReference>
<geneLocation type="plasmid" evidence="2 4">
    <name>unnamed2</name>
</geneLocation>
<reference evidence="2" key="2">
    <citation type="submission" date="2021-08" db="EMBL/GenBank/DDBJ databases">
        <authorList>
            <person name="Nwanade C."/>
            <person name="Wang M."/>
            <person name="Masoudi A."/>
            <person name="Yu Z."/>
            <person name="Liu J."/>
        </authorList>
    </citation>
    <scope>NUCLEOTIDE SEQUENCE</scope>
    <source>
        <strain evidence="2">S166</strain>
        <plasmid evidence="2">unnamed2</plasmid>
    </source>
</reference>
<gene>
    <name evidence="2" type="ORF">K3718_19640</name>
    <name evidence="1" type="ORF">PHA8399_00544</name>
</gene>
<sequence length="100" mass="10144">MGMPQARVTDLHACMLPSTPPPPVLPVPTPILPPCAVTVLVANLPAARLGDMCTAAPSPHPIIKGSATVLINNMPAARILDNTACGGMVVKGEFTVLVGG</sequence>
<name>A0A0P1H6A9_9RHOB</name>
<dbReference type="AlphaFoldDB" id="A0A0P1H6A9"/>
<keyword evidence="4" id="KW-1185">Reference proteome</keyword>
<dbReference type="Proteomes" id="UP001058514">
    <property type="component" value="Plasmid unnamed2"/>
</dbReference>
<dbReference type="EMBL" id="CP081053">
    <property type="protein sequence ID" value="UWQ43699.1"/>
    <property type="molecule type" value="Genomic_DNA"/>
</dbReference>
<accession>A0A0P1H6A9</accession>
<dbReference type="InterPro" id="IPR008727">
    <property type="entry name" value="PAAR_motif"/>
</dbReference>
<proteinExistence type="predicted"/>
<evidence type="ECO:0000313" key="4">
    <source>
        <dbReference type="Proteomes" id="UP001058514"/>
    </source>
</evidence>
<dbReference type="Gene3D" id="2.60.200.60">
    <property type="match status" value="2"/>
</dbReference>
<dbReference type="STRING" id="1396826.PHA8399_00544"/>
<dbReference type="EMBL" id="CYSR01000007">
    <property type="protein sequence ID" value="CUH98430.1"/>
    <property type="molecule type" value="Genomic_DNA"/>
</dbReference>
<dbReference type="Pfam" id="PF05488">
    <property type="entry name" value="PAAR_motif"/>
    <property type="match status" value="1"/>
</dbReference>
<protein>
    <submittedName>
        <fullName evidence="2">PAAR domain-containing protein</fullName>
    </submittedName>
</protein>